<evidence type="ECO:0000313" key="2">
    <source>
        <dbReference type="Proteomes" id="UP001501729"/>
    </source>
</evidence>
<name>A0AAV3UNW1_9EURY</name>
<dbReference type="AlphaFoldDB" id="A0AAV3UNW1"/>
<protein>
    <submittedName>
        <fullName evidence="1">Uncharacterized protein</fullName>
    </submittedName>
</protein>
<accession>A0AAV3UNW1</accession>
<comment type="caution">
    <text evidence="1">The sequence shown here is derived from an EMBL/GenBank/DDBJ whole genome shotgun (WGS) entry which is preliminary data.</text>
</comment>
<proteinExistence type="predicted"/>
<evidence type="ECO:0000313" key="1">
    <source>
        <dbReference type="EMBL" id="GAA5061860.1"/>
    </source>
</evidence>
<reference evidence="1 2" key="1">
    <citation type="journal article" date="2019" name="Int. J. Syst. Evol. Microbiol.">
        <title>The Global Catalogue of Microorganisms (GCM) 10K type strain sequencing project: providing services to taxonomists for standard genome sequencing and annotation.</title>
        <authorList>
            <consortium name="The Broad Institute Genomics Platform"/>
            <consortium name="The Broad Institute Genome Sequencing Center for Infectious Disease"/>
            <person name="Wu L."/>
            <person name="Ma J."/>
        </authorList>
    </citation>
    <scope>NUCLEOTIDE SEQUENCE [LARGE SCALE GENOMIC DNA]</scope>
    <source>
        <strain evidence="1 2">JCM 17504</strain>
    </source>
</reference>
<organism evidence="1 2">
    <name type="scientific">Haladaptatus pallidirubidus</name>
    <dbReference type="NCBI Taxonomy" id="1008152"/>
    <lineage>
        <taxon>Archaea</taxon>
        <taxon>Methanobacteriati</taxon>
        <taxon>Methanobacteriota</taxon>
        <taxon>Stenosarchaea group</taxon>
        <taxon>Halobacteria</taxon>
        <taxon>Halobacteriales</taxon>
        <taxon>Haladaptataceae</taxon>
        <taxon>Haladaptatus</taxon>
    </lineage>
</organism>
<sequence>MKVDAALICRCQVIVEMPDEDGHVPVGGGRKDADGVRGLMYDRRESTGPKFFQKVVTVEDGLFDEIRGRIMEDWRETAAIPAEQGTFPVKVAVVGHHAAHFVAVFVFDDPTVQIDELAVEAREVSCIPEFEPIEVVRPHVPAPRDVAFVIEEFDVRKRGILVEDI</sequence>
<dbReference type="Proteomes" id="UP001501729">
    <property type="component" value="Unassembled WGS sequence"/>
</dbReference>
<dbReference type="EMBL" id="BAABKX010000022">
    <property type="protein sequence ID" value="GAA5061860.1"/>
    <property type="molecule type" value="Genomic_DNA"/>
</dbReference>
<keyword evidence="2" id="KW-1185">Reference proteome</keyword>
<gene>
    <name evidence="1" type="ORF">GCM10025751_48410</name>
</gene>